<reference evidence="2" key="1">
    <citation type="journal article" date="2014" name="Front. Microbiol.">
        <title>High frequency of phylogenetically diverse reductive dehalogenase-homologous genes in deep subseafloor sedimentary metagenomes.</title>
        <authorList>
            <person name="Kawai M."/>
            <person name="Futagami T."/>
            <person name="Toyoda A."/>
            <person name="Takaki Y."/>
            <person name="Nishi S."/>
            <person name="Hori S."/>
            <person name="Arai W."/>
            <person name="Tsubouchi T."/>
            <person name="Morono Y."/>
            <person name="Uchiyama I."/>
            <person name="Ito T."/>
            <person name="Fujiyama A."/>
            <person name="Inagaki F."/>
            <person name="Takami H."/>
        </authorList>
    </citation>
    <scope>NUCLEOTIDE SEQUENCE</scope>
    <source>
        <strain evidence="2">Expedition CK06-06</strain>
    </source>
</reference>
<evidence type="ECO:0000313" key="2">
    <source>
        <dbReference type="EMBL" id="GAF76992.1"/>
    </source>
</evidence>
<accession>X0SMB2</accession>
<feature type="non-terminal residue" evidence="2">
    <location>
        <position position="1"/>
    </location>
</feature>
<name>X0SMB2_9ZZZZ</name>
<dbReference type="InterPro" id="IPR029044">
    <property type="entry name" value="Nucleotide-diphossugar_trans"/>
</dbReference>
<dbReference type="SUPFAM" id="SSF53448">
    <property type="entry name" value="Nucleotide-diphospho-sugar transferases"/>
    <property type="match status" value="1"/>
</dbReference>
<dbReference type="AlphaFoldDB" id="X0SMB2"/>
<sequence>FKVLSVEKTRPHDVSTAKNLGAKHSEGNVLVFLDADMSIDPNCLEVLAEGYRNPEVVGVALKVLPSESNRLETALYECNNVLARLGNKIGFHEISYFSCHSYRKDAFMQVGGFRTDLYACEDLDLSLRLRHTGKYVVTPRSTLWTSPRRLREWSHHWYLYKYMRYLAEYYIYDKVTDYYDDL</sequence>
<evidence type="ECO:0000259" key="1">
    <source>
        <dbReference type="Pfam" id="PF00535"/>
    </source>
</evidence>
<protein>
    <recommendedName>
        <fullName evidence="1">Glycosyltransferase 2-like domain-containing protein</fullName>
    </recommendedName>
</protein>
<organism evidence="2">
    <name type="scientific">marine sediment metagenome</name>
    <dbReference type="NCBI Taxonomy" id="412755"/>
    <lineage>
        <taxon>unclassified sequences</taxon>
        <taxon>metagenomes</taxon>
        <taxon>ecological metagenomes</taxon>
    </lineage>
</organism>
<gene>
    <name evidence="2" type="ORF">S01H1_11134</name>
</gene>
<dbReference type="EMBL" id="BARS01005676">
    <property type="protein sequence ID" value="GAF76992.1"/>
    <property type="molecule type" value="Genomic_DNA"/>
</dbReference>
<dbReference type="InterPro" id="IPR001173">
    <property type="entry name" value="Glyco_trans_2-like"/>
</dbReference>
<dbReference type="PANTHER" id="PTHR43646">
    <property type="entry name" value="GLYCOSYLTRANSFERASE"/>
    <property type="match status" value="1"/>
</dbReference>
<comment type="caution">
    <text evidence="2">The sequence shown here is derived from an EMBL/GenBank/DDBJ whole genome shotgun (WGS) entry which is preliminary data.</text>
</comment>
<dbReference type="Pfam" id="PF00535">
    <property type="entry name" value="Glycos_transf_2"/>
    <property type="match status" value="1"/>
</dbReference>
<dbReference type="Gene3D" id="3.90.550.10">
    <property type="entry name" value="Spore Coat Polysaccharide Biosynthesis Protein SpsA, Chain A"/>
    <property type="match status" value="1"/>
</dbReference>
<dbReference type="PANTHER" id="PTHR43646:SF6">
    <property type="entry name" value="PRE-MYCOFACTOCIN GLYCOSYLTRANSFERASE"/>
    <property type="match status" value="1"/>
</dbReference>
<proteinExistence type="predicted"/>
<feature type="domain" description="Glycosyltransferase 2-like" evidence="1">
    <location>
        <begin position="6"/>
        <end position="104"/>
    </location>
</feature>